<feature type="domain" description="Beta-galactosidase trimerisation" evidence="10">
    <location>
        <begin position="384"/>
        <end position="581"/>
    </location>
</feature>
<evidence type="ECO:0000259" key="9">
    <source>
        <dbReference type="Pfam" id="PF02449"/>
    </source>
</evidence>
<keyword evidence="5 8" id="KW-0378">Hydrolase</keyword>
<sequence>MPLGVCYYPEHWPQTWWADDAQQMQALGLEYVRIGEFAWALMEPAAGQYDWAWLDQAIETLASQGLKIVLGTPTATPPAWLTHNQPDLMRIDAQGRRLGHGGRRQACLVNPQYIEYSRQIVTAMAKRYGQHPAVAAWQIDNEIGNHGSARCYCEHCAAAFRQWLNQRYGDLAGLNEAWGTAFWSQTYSDWQQIPLPNVPVGGGHNPSLVLDYRRFASDQQVAYCAMQAEILRQHSPNRTILTNIAPGDDEINWFDMAQQVDTIAWDNYPHGFPDWQAVAMYHDHIRGLKCQPFWVMEQQPGQINWTPTNPPVPPNQVRLWSYQDAAHGAANVLYFRWRACWLGQEQYHSGLRDHANRPARGSTEARIVANEWQQHGQPEAAPRKVALLVSYDDHWAQQLDPHAQGWNYWQLLRTIHRTLTSYGVGVDIVQRGTPLDTYQLAIAVAPMLDNPAETAGWREWVQAGGTLICTPRSLTKRRDNRTAPDGFPSGLTDLFGADVAEWSALDPAKPWAVQFGEASHTAPLWMEVLNVSHANTLATWSKSYAKGQAAITAATYGKGLAVLMGCYPTEEILGDLLPRLWPAAQRLPSEIERIELTDGVLWFNHGEQAQSIKLQGTWHDRLSGEQCSGECSIESLGIRWLKQL</sequence>
<dbReference type="Gene3D" id="3.40.50.880">
    <property type="match status" value="1"/>
</dbReference>
<keyword evidence="4" id="KW-0479">Metal-binding</keyword>
<keyword evidence="6" id="KW-0862">Zinc</keyword>
<keyword evidence="12" id="KW-1185">Reference proteome</keyword>
<comment type="similarity">
    <text evidence="2 8">Belongs to the glycosyl hydrolase 42 family.</text>
</comment>
<evidence type="ECO:0000259" key="10">
    <source>
        <dbReference type="Pfam" id="PF08532"/>
    </source>
</evidence>
<dbReference type="InterPro" id="IPR029062">
    <property type="entry name" value="Class_I_gatase-like"/>
</dbReference>
<dbReference type="InterPro" id="IPR003476">
    <property type="entry name" value="Glyco_hydro_42"/>
</dbReference>
<evidence type="ECO:0000256" key="3">
    <source>
        <dbReference type="ARBA" id="ARBA00012756"/>
    </source>
</evidence>
<proteinExistence type="inferred from homology"/>
<dbReference type="PANTHER" id="PTHR36447:SF2">
    <property type="entry name" value="BETA-GALACTOSIDASE YESZ"/>
    <property type="match status" value="1"/>
</dbReference>
<evidence type="ECO:0000256" key="2">
    <source>
        <dbReference type="ARBA" id="ARBA00005940"/>
    </source>
</evidence>
<dbReference type="InterPro" id="IPR013738">
    <property type="entry name" value="Beta_galactosidase_Trimer"/>
</dbReference>
<evidence type="ECO:0000256" key="1">
    <source>
        <dbReference type="ARBA" id="ARBA00001412"/>
    </source>
</evidence>
<dbReference type="Pfam" id="PF08532">
    <property type="entry name" value="Glyco_hydro_42M"/>
    <property type="match status" value="1"/>
</dbReference>
<evidence type="ECO:0000256" key="7">
    <source>
        <dbReference type="ARBA" id="ARBA00023295"/>
    </source>
</evidence>
<dbReference type="PANTHER" id="PTHR36447">
    <property type="entry name" value="BETA-GALACTOSIDASE GANA"/>
    <property type="match status" value="1"/>
</dbReference>
<name>A0ABP9WTH3_9CHLR</name>
<organism evidence="11 12">
    <name type="scientific">Herpetosiphon gulosus</name>
    <dbReference type="NCBI Taxonomy" id="1973496"/>
    <lineage>
        <taxon>Bacteria</taxon>
        <taxon>Bacillati</taxon>
        <taxon>Chloroflexota</taxon>
        <taxon>Chloroflexia</taxon>
        <taxon>Herpetosiphonales</taxon>
        <taxon>Herpetosiphonaceae</taxon>
        <taxon>Herpetosiphon</taxon>
    </lineage>
</organism>
<accession>A0ABP9WTH3</accession>
<comment type="caution">
    <text evidence="11">The sequence shown here is derived from an EMBL/GenBank/DDBJ whole genome shotgun (WGS) entry which is preliminary data.</text>
</comment>
<dbReference type="RefSeq" id="WP_345720082.1">
    <property type="nucleotide sequence ID" value="NZ_BAABRU010000001.1"/>
</dbReference>
<dbReference type="Gene3D" id="3.20.20.80">
    <property type="entry name" value="Glycosidases"/>
    <property type="match status" value="1"/>
</dbReference>
<dbReference type="EC" id="3.2.1.23" evidence="3 8"/>
<dbReference type="InterPro" id="IPR013529">
    <property type="entry name" value="Glyco_hydro_42_N"/>
</dbReference>
<evidence type="ECO:0000313" key="11">
    <source>
        <dbReference type="EMBL" id="GAA5526439.1"/>
    </source>
</evidence>
<evidence type="ECO:0000256" key="6">
    <source>
        <dbReference type="ARBA" id="ARBA00022833"/>
    </source>
</evidence>
<dbReference type="CDD" id="cd03143">
    <property type="entry name" value="A4_beta-galactosidase_middle_domain"/>
    <property type="match status" value="1"/>
</dbReference>
<evidence type="ECO:0000256" key="8">
    <source>
        <dbReference type="PIRNR" id="PIRNR001084"/>
    </source>
</evidence>
<gene>
    <name evidence="11" type="ORF">Hgul01_00211</name>
</gene>
<dbReference type="InterPro" id="IPR017853">
    <property type="entry name" value="GH"/>
</dbReference>
<dbReference type="EMBL" id="BAABRU010000001">
    <property type="protein sequence ID" value="GAA5526439.1"/>
    <property type="molecule type" value="Genomic_DNA"/>
</dbReference>
<dbReference type="PIRSF" id="PIRSF001084">
    <property type="entry name" value="B-galactosidase"/>
    <property type="match status" value="1"/>
</dbReference>
<dbReference type="Proteomes" id="UP001428290">
    <property type="component" value="Unassembled WGS sequence"/>
</dbReference>
<comment type="catalytic activity">
    <reaction evidence="1 8">
        <text>Hydrolysis of terminal non-reducing beta-D-galactose residues in beta-D-galactosides.</text>
        <dbReference type="EC" id="3.2.1.23"/>
    </reaction>
</comment>
<dbReference type="SUPFAM" id="SSF51445">
    <property type="entry name" value="(Trans)glycosidases"/>
    <property type="match status" value="1"/>
</dbReference>
<evidence type="ECO:0000256" key="5">
    <source>
        <dbReference type="ARBA" id="ARBA00022801"/>
    </source>
</evidence>
<dbReference type="SUPFAM" id="SSF52317">
    <property type="entry name" value="Class I glutamine amidotransferase-like"/>
    <property type="match status" value="1"/>
</dbReference>
<reference evidence="11 12" key="1">
    <citation type="submission" date="2024-02" db="EMBL/GenBank/DDBJ databases">
        <title>Herpetosiphon gulosus NBRC 112829.</title>
        <authorList>
            <person name="Ichikawa N."/>
            <person name="Katano-Makiyama Y."/>
            <person name="Hidaka K."/>
        </authorList>
    </citation>
    <scope>NUCLEOTIDE SEQUENCE [LARGE SCALE GENOMIC DNA]</scope>
    <source>
        <strain evidence="11 12">NBRC 112829</strain>
    </source>
</reference>
<keyword evidence="7 8" id="KW-0326">Glycosidase</keyword>
<protein>
    <recommendedName>
        <fullName evidence="3 8">Beta-galactosidase</fullName>
        <shortName evidence="8">Beta-gal</shortName>
        <ecNumber evidence="3 8">3.2.1.23</ecNumber>
    </recommendedName>
</protein>
<dbReference type="Pfam" id="PF02449">
    <property type="entry name" value="Glyco_hydro_42"/>
    <property type="match status" value="1"/>
</dbReference>
<evidence type="ECO:0000256" key="4">
    <source>
        <dbReference type="ARBA" id="ARBA00022723"/>
    </source>
</evidence>
<evidence type="ECO:0000313" key="12">
    <source>
        <dbReference type="Proteomes" id="UP001428290"/>
    </source>
</evidence>
<feature type="domain" description="Glycoside hydrolase family 42 N-terminal" evidence="9">
    <location>
        <begin position="6"/>
        <end position="372"/>
    </location>
</feature>